<evidence type="ECO:0000256" key="1">
    <source>
        <dbReference type="ARBA" id="ARBA00004141"/>
    </source>
</evidence>
<accession>A0A2S2PE48</accession>
<evidence type="ECO:0000256" key="5">
    <source>
        <dbReference type="ARBA" id="ARBA00022989"/>
    </source>
</evidence>
<keyword evidence="3" id="KW-0813">Transport</keyword>
<evidence type="ECO:0000256" key="2">
    <source>
        <dbReference type="ARBA" id="ARBA00006690"/>
    </source>
</evidence>
<feature type="transmembrane region" description="Helical" evidence="7">
    <location>
        <begin position="298"/>
        <end position="317"/>
    </location>
</feature>
<dbReference type="InterPro" id="IPR013936">
    <property type="entry name" value="CRT-like"/>
</dbReference>
<sequence length="366" mass="41097">MYSSYQLLLAVGMVVTGSINTLSVKWADNLEAKGSDGVKRPFDHPFFQSLTMFFGEFLCLLFFKLAYRYHVKRQYPIEDSPIVKGNQQFNPFLFFVPAMFDMIATTLMYIGLTMTFASSFQMLRGAVIIFTAIFSKIFVHRQVSVRHWLGIFIIIIGLATVGMSDLLSSGSDSKSTNEIIIGDSLILFAQIITAAQMVYEEKYVVTNDIPPLQAVGWEGVFGFLMMSLLLVPFYYINVGPPLAGNNSRGVIEDFPEAITQIMNNKWILIALIGNIISIAYFNFSGISVAKEISATTRMVLDSVRTFFIWTFSLAVGWQTFNPLQPVGFLLLLIGMCIYNNLLRAVPRRLRTVVHYPTDEPIIGGEP</sequence>
<keyword evidence="4 7" id="KW-0812">Transmembrane</keyword>
<evidence type="ECO:0000313" key="8">
    <source>
        <dbReference type="EMBL" id="MBY27196.1"/>
    </source>
</evidence>
<dbReference type="Pfam" id="PF08627">
    <property type="entry name" value="CRT-like"/>
    <property type="match status" value="1"/>
</dbReference>
<organism evidence="8">
    <name type="scientific">Schizaphis graminum</name>
    <name type="common">Green bug aphid</name>
    <dbReference type="NCBI Taxonomy" id="13262"/>
    <lineage>
        <taxon>Eukaryota</taxon>
        <taxon>Metazoa</taxon>
        <taxon>Ecdysozoa</taxon>
        <taxon>Arthropoda</taxon>
        <taxon>Hexapoda</taxon>
        <taxon>Insecta</taxon>
        <taxon>Pterygota</taxon>
        <taxon>Neoptera</taxon>
        <taxon>Paraneoptera</taxon>
        <taxon>Hemiptera</taxon>
        <taxon>Sternorrhyncha</taxon>
        <taxon>Aphidomorpha</taxon>
        <taxon>Aphidoidea</taxon>
        <taxon>Aphididae</taxon>
        <taxon>Aphidini</taxon>
        <taxon>Schizaphis</taxon>
    </lineage>
</organism>
<feature type="transmembrane region" description="Helical" evidence="7">
    <location>
        <begin position="122"/>
        <end position="139"/>
    </location>
</feature>
<dbReference type="PANTHER" id="PTHR13146">
    <property type="match status" value="1"/>
</dbReference>
<evidence type="ECO:0000256" key="3">
    <source>
        <dbReference type="ARBA" id="ARBA00022448"/>
    </source>
</evidence>
<comment type="subcellular location">
    <subcellularLocation>
        <location evidence="1">Membrane</location>
        <topology evidence="1">Multi-pass membrane protein</topology>
    </subcellularLocation>
</comment>
<evidence type="ECO:0000256" key="6">
    <source>
        <dbReference type="ARBA" id="ARBA00023136"/>
    </source>
</evidence>
<feature type="transmembrane region" description="Helical" evidence="7">
    <location>
        <begin position="148"/>
        <end position="167"/>
    </location>
</feature>
<dbReference type="PANTHER" id="PTHR13146:SF0">
    <property type="entry name" value="SOLUTE CARRIER FAMILY 35 MEMBER F6"/>
    <property type="match status" value="1"/>
</dbReference>
<dbReference type="SUPFAM" id="SSF103481">
    <property type="entry name" value="Multidrug resistance efflux transporter EmrE"/>
    <property type="match status" value="1"/>
</dbReference>
<dbReference type="PIRSF" id="PIRSF036436">
    <property type="entry name" value="UCP036436"/>
    <property type="match status" value="1"/>
</dbReference>
<feature type="transmembrane region" description="Helical" evidence="7">
    <location>
        <begin position="179"/>
        <end position="199"/>
    </location>
</feature>
<evidence type="ECO:0000256" key="7">
    <source>
        <dbReference type="SAM" id="Phobius"/>
    </source>
</evidence>
<protein>
    <submittedName>
        <fullName evidence="8">Transmembrane protein</fullName>
    </submittedName>
</protein>
<proteinExistence type="inferred from homology"/>
<feature type="transmembrane region" description="Helical" evidence="7">
    <location>
        <begin position="7"/>
        <end position="26"/>
    </location>
</feature>
<dbReference type="AlphaFoldDB" id="A0A2S2PE48"/>
<dbReference type="GO" id="GO:0016020">
    <property type="term" value="C:membrane"/>
    <property type="evidence" value="ECO:0007669"/>
    <property type="project" value="UniProtKB-SubCell"/>
</dbReference>
<gene>
    <name evidence="8" type="ORF">g.23715</name>
</gene>
<feature type="transmembrane region" description="Helical" evidence="7">
    <location>
        <begin position="88"/>
        <end position="110"/>
    </location>
</feature>
<name>A0A2S2PE48_SCHGA</name>
<feature type="transmembrane region" description="Helical" evidence="7">
    <location>
        <begin position="219"/>
        <end position="236"/>
    </location>
</feature>
<dbReference type="EMBL" id="GGMR01014577">
    <property type="protein sequence ID" value="MBY27196.1"/>
    <property type="molecule type" value="Transcribed_RNA"/>
</dbReference>
<reference evidence="8" key="1">
    <citation type="submission" date="2018-04" db="EMBL/GenBank/DDBJ databases">
        <title>Transcriptome of Schizaphis graminum biotype I.</title>
        <authorList>
            <person name="Scully E.D."/>
            <person name="Geib S.M."/>
            <person name="Palmer N.A."/>
            <person name="Koch K."/>
            <person name="Bradshaw J."/>
            <person name="Heng-Moss T."/>
            <person name="Sarath G."/>
        </authorList>
    </citation>
    <scope>NUCLEOTIDE SEQUENCE</scope>
</reference>
<feature type="transmembrane region" description="Helical" evidence="7">
    <location>
        <begin position="323"/>
        <end position="341"/>
    </location>
</feature>
<evidence type="ECO:0000256" key="4">
    <source>
        <dbReference type="ARBA" id="ARBA00022692"/>
    </source>
</evidence>
<feature type="transmembrane region" description="Helical" evidence="7">
    <location>
        <begin position="46"/>
        <end position="67"/>
    </location>
</feature>
<comment type="similarity">
    <text evidence="2">Belongs to the CRT-like transporter family.</text>
</comment>
<dbReference type="InterPro" id="IPR037185">
    <property type="entry name" value="EmrE-like"/>
</dbReference>
<feature type="transmembrane region" description="Helical" evidence="7">
    <location>
        <begin position="266"/>
        <end position="286"/>
    </location>
</feature>
<dbReference type="InterPro" id="IPR012404">
    <property type="entry name" value="UCP036436"/>
</dbReference>
<keyword evidence="5 7" id="KW-1133">Transmembrane helix</keyword>
<keyword evidence="6 7" id="KW-0472">Membrane</keyword>